<dbReference type="Proteomes" id="UP000481087">
    <property type="component" value="Unassembled WGS sequence"/>
</dbReference>
<keyword evidence="10" id="KW-1185">Reference proteome</keyword>
<keyword evidence="5 8" id="KW-0812">Transmembrane</keyword>
<evidence type="ECO:0000256" key="4">
    <source>
        <dbReference type="ARBA" id="ARBA00022519"/>
    </source>
</evidence>
<evidence type="ECO:0000313" key="9">
    <source>
        <dbReference type="EMBL" id="MZQ86360.1"/>
    </source>
</evidence>
<dbReference type="EMBL" id="WTUZ01000039">
    <property type="protein sequence ID" value="MZQ86360.1"/>
    <property type="molecule type" value="Genomic_DNA"/>
</dbReference>
<dbReference type="GO" id="GO:0022857">
    <property type="term" value="F:transmembrane transporter activity"/>
    <property type="evidence" value="ECO:0007669"/>
    <property type="project" value="InterPro"/>
</dbReference>
<organism evidence="9 10">
    <name type="scientific">Paenibacillus silvestris</name>
    <dbReference type="NCBI Taxonomy" id="2606219"/>
    <lineage>
        <taxon>Bacteria</taxon>
        <taxon>Bacillati</taxon>
        <taxon>Bacillota</taxon>
        <taxon>Bacilli</taxon>
        <taxon>Bacillales</taxon>
        <taxon>Paenibacillaceae</taxon>
        <taxon>Paenibacillus</taxon>
    </lineage>
</organism>
<evidence type="ECO:0000256" key="6">
    <source>
        <dbReference type="ARBA" id="ARBA00022989"/>
    </source>
</evidence>
<feature type="transmembrane region" description="Helical" evidence="8">
    <location>
        <begin position="65"/>
        <end position="83"/>
    </location>
</feature>
<feature type="transmembrane region" description="Helical" evidence="8">
    <location>
        <begin position="12"/>
        <end position="32"/>
    </location>
</feature>
<feature type="transmembrane region" description="Helical" evidence="8">
    <location>
        <begin position="209"/>
        <end position="229"/>
    </location>
</feature>
<feature type="transmembrane region" description="Helical" evidence="8">
    <location>
        <begin position="89"/>
        <end position="111"/>
    </location>
</feature>
<feature type="transmembrane region" description="Helical" evidence="8">
    <location>
        <begin position="157"/>
        <end position="178"/>
    </location>
</feature>
<dbReference type="PANTHER" id="PTHR32196:SF21">
    <property type="entry name" value="ABC TRANSPORTER PERMEASE PROTEIN YPHD-RELATED"/>
    <property type="match status" value="1"/>
</dbReference>
<feature type="transmembrane region" description="Helical" evidence="8">
    <location>
        <begin position="288"/>
        <end position="308"/>
    </location>
</feature>
<dbReference type="AlphaFoldDB" id="A0A6L8VAW2"/>
<dbReference type="GO" id="GO:0005886">
    <property type="term" value="C:plasma membrane"/>
    <property type="evidence" value="ECO:0007669"/>
    <property type="project" value="UniProtKB-SubCell"/>
</dbReference>
<sequence>MMKRLLTSREFGVALLLILVTLIMTMITPNFLTSSNVTNILITNSVLGIMSVGMTIVILTGGIDVSVAAILAVSSVIVAKYVISTGANLYMAFLIGAGCGLVLGLLNSLFIVYGKIPAIIVTLGTMGIFRGTILQVTNGEWIVGFPAWYSNLNAQKVVGLPLSFLIFLGIALISGFLLRYTRIGRQIYAFGGNEESAVRIGIRVKRLQIFVYMYMGLICGVASVVYGAIQGSVQPNAAVGFELSIVAAVVVGGVNIMGGSGSVLGTVLGVMFLGLINNALVLAHVETYWQNVVVGMVILLAISVDVLNRKVKLTRRARA</sequence>
<protein>
    <submittedName>
        <fullName evidence="9">ABC transporter permease</fullName>
    </submittedName>
</protein>
<keyword evidence="7 8" id="KW-0472">Membrane</keyword>
<keyword evidence="3" id="KW-1003">Cell membrane</keyword>
<keyword evidence="4" id="KW-0997">Cell inner membrane</keyword>
<dbReference type="PANTHER" id="PTHR32196">
    <property type="entry name" value="ABC TRANSPORTER PERMEASE PROTEIN YPHD-RELATED-RELATED"/>
    <property type="match status" value="1"/>
</dbReference>
<dbReference type="CDD" id="cd06579">
    <property type="entry name" value="TM_PBP1_transp_AraH_like"/>
    <property type="match status" value="1"/>
</dbReference>
<accession>A0A6L8VAW2</accession>
<evidence type="ECO:0000256" key="8">
    <source>
        <dbReference type="SAM" id="Phobius"/>
    </source>
</evidence>
<evidence type="ECO:0000256" key="2">
    <source>
        <dbReference type="ARBA" id="ARBA00022448"/>
    </source>
</evidence>
<feature type="transmembrane region" description="Helical" evidence="8">
    <location>
        <begin position="38"/>
        <end position="58"/>
    </location>
</feature>
<evidence type="ECO:0000256" key="1">
    <source>
        <dbReference type="ARBA" id="ARBA00004651"/>
    </source>
</evidence>
<gene>
    <name evidence="9" type="ORF">GQF01_30080</name>
</gene>
<evidence type="ECO:0000256" key="3">
    <source>
        <dbReference type="ARBA" id="ARBA00022475"/>
    </source>
</evidence>
<reference evidence="9 10" key="1">
    <citation type="submission" date="2019-12" db="EMBL/GenBank/DDBJ databases">
        <title>Paenibacillus sp. nov. sp. isolated from soil.</title>
        <authorList>
            <person name="Kim J."/>
            <person name="Jeong S.E."/>
            <person name="Jung H.S."/>
            <person name="Jeon C.O."/>
        </authorList>
    </citation>
    <scope>NUCLEOTIDE SEQUENCE [LARGE SCALE GENOMIC DNA]</scope>
    <source>
        <strain evidence="9 10">5J-6</strain>
    </source>
</reference>
<feature type="transmembrane region" description="Helical" evidence="8">
    <location>
        <begin position="118"/>
        <end position="137"/>
    </location>
</feature>
<keyword evidence="6 8" id="KW-1133">Transmembrane helix</keyword>
<comment type="subcellular location">
    <subcellularLocation>
        <location evidence="1">Cell membrane</location>
        <topology evidence="1">Multi-pass membrane protein</topology>
    </subcellularLocation>
</comment>
<name>A0A6L8VAW2_9BACL</name>
<keyword evidence="2" id="KW-0813">Transport</keyword>
<evidence type="ECO:0000256" key="7">
    <source>
        <dbReference type="ARBA" id="ARBA00023136"/>
    </source>
</evidence>
<evidence type="ECO:0000256" key="5">
    <source>
        <dbReference type="ARBA" id="ARBA00022692"/>
    </source>
</evidence>
<comment type="caution">
    <text evidence="9">The sequence shown here is derived from an EMBL/GenBank/DDBJ whole genome shotgun (WGS) entry which is preliminary data.</text>
</comment>
<evidence type="ECO:0000313" key="10">
    <source>
        <dbReference type="Proteomes" id="UP000481087"/>
    </source>
</evidence>
<feature type="transmembrane region" description="Helical" evidence="8">
    <location>
        <begin position="263"/>
        <end position="282"/>
    </location>
</feature>
<proteinExistence type="predicted"/>
<feature type="transmembrane region" description="Helical" evidence="8">
    <location>
        <begin position="235"/>
        <end position="256"/>
    </location>
</feature>
<dbReference type="RefSeq" id="WP_161410777.1">
    <property type="nucleotide sequence ID" value="NZ_WTUZ01000039.1"/>
</dbReference>
<dbReference type="InterPro" id="IPR001851">
    <property type="entry name" value="ABC_transp_permease"/>
</dbReference>
<dbReference type="Pfam" id="PF02653">
    <property type="entry name" value="BPD_transp_2"/>
    <property type="match status" value="1"/>
</dbReference>